<evidence type="ECO:0000256" key="2">
    <source>
        <dbReference type="ARBA" id="ARBA00023157"/>
    </source>
</evidence>
<dbReference type="PANTHER" id="PTHR33107">
    <property type="entry name" value="KUNITZ TRYPSIN INHIBITOR 2"/>
    <property type="match status" value="1"/>
</dbReference>
<dbReference type="PANTHER" id="PTHR33107:SF81">
    <property type="entry name" value="TRYPSIN INHIBITOR A"/>
    <property type="match status" value="1"/>
</dbReference>
<evidence type="ECO:0000313" key="7">
    <source>
        <dbReference type="Proteomes" id="UP000743370"/>
    </source>
</evidence>
<dbReference type="InterPro" id="IPR011065">
    <property type="entry name" value="Kunitz_inhibitor_STI-like_sf"/>
</dbReference>
<dbReference type="Proteomes" id="UP000053144">
    <property type="component" value="Chromosome 3"/>
</dbReference>
<dbReference type="EMBL" id="CM003373">
    <property type="protein sequence ID" value="KOM38156.1"/>
    <property type="molecule type" value="Genomic_DNA"/>
</dbReference>
<dbReference type="GO" id="GO:0004866">
    <property type="term" value="F:endopeptidase inhibitor activity"/>
    <property type="evidence" value="ECO:0007669"/>
    <property type="project" value="InterPro"/>
</dbReference>
<gene>
    <name evidence="4" type="ORF">HKW66_Vig0042940</name>
    <name evidence="5" type="ORF">LR48_Vigan03g153800</name>
</gene>
<name>A0A0L9U5V9_PHAAN</name>
<dbReference type="SMART" id="SM00452">
    <property type="entry name" value="STI"/>
    <property type="match status" value="1"/>
</dbReference>
<evidence type="ECO:0000313" key="6">
    <source>
        <dbReference type="Proteomes" id="UP000053144"/>
    </source>
</evidence>
<dbReference type="AlphaFoldDB" id="A0A0L9U5V9"/>
<dbReference type="Gene3D" id="2.80.10.50">
    <property type="match status" value="1"/>
</dbReference>
<dbReference type="Gramene" id="KOM38156">
    <property type="protein sequence ID" value="KOM38156"/>
    <property type="gene ID" value="LR48_Vigan03g153800"/>
</dbReference>
<keyword evidence="3" id="KW-0732">Signal</keyword>
<dbReference type="SUPFAM" id="SSF50386">
    <property type="entry name" value="STI-like"/>
    <property type="match status" value="1"/>
</dbReference>
<sequence>MASTMLFALFLLSVLTFYPPSITAQVTDGSGNVVRNGGSFYIRPHIFSLGGGIRRIKTGNETSRLSVVQSPFETDPGLPLKITSPYRVQFIPEGPVFIDFVNDPLGVNSLEWKAVEVLSEGTLVKVGYQNSLKGSFIIERASSANTYKLLFCTLGGSLCGNVAIVNDEAGNRLLAVNQKTPFQFILTPLPSTSLLGLNEPLSMKTRA</sequence>
<dbReference type="Pfam" id="PF00197">
    <property type="entry name" value="Kunitz_legume"/>
    <property type="match status" value="1"/>
</dbReference>
<feature type="signal peptide" evidence="3">
    <location>
        <begin position="1"/>
        <end position="24"/>
    </location>
</feature>
<dbReference type="KEGG" id="var:108328608"/>
<protein>
    <submittedName>
        <fullName evidence="4">Chymotrypsin inhibitor 3 WCI-3</fullName>
    </submittedName>
</protein>
<proteinExistence type="inferred from homology"/>
<keyword evidence="2" id="KW-1015">Disulfide bond</keyword>
<dbReference type="EMBL" id="JABFOF010000002">
    <property type="protein sequence ID" value="KAG2405039.1"/>
    <property type="molecule type" value="Genomic_DNA"/>
</dbReference>
<dbReference type="PRINTS" id="PR00291">
    <property type="entry name" value="KUNITZINHBTR"/>
</dbReference>
<dbReference type="InterPro" id="IPR002160">
    <property type="entry name" value="Prot_inh_Kunz-lg"/>
</dbReference>
<reference evidence="6" key="1">
    <citation type="journal article" date="2015" name="Proc. Natl. Acad. Sci. U.S.A.">
        <title>Genome sequencing of adzuki bean (Vigna angularis) provides insight into high starch and low fat accumulation and domestication.</title>
        <authorList>
            <person name="Yang K."/>
            <person name="Tian Z."/>
            <person name="Chen C."/>
            <person name="Luo L."/>
            <person name="Zhao B."/>
            <person name="Wang Z."/>
            <person name="Yu L."/>
            <person name="Li Y."/>
            <person name="Sun Y."/>
            <person name="Li W."/>
            <person name="Chen Y."/>
            <person name="Li Y."/>
            <person name="Zhang Y."/>
            <person name="Ai D."/>
            <person name="Zhao J."/>
            <person name="Shang C."/>
            <person name="Ma Y."/>
            <person name="Wu B."/>
            <person name="Wang M."/>
            <person name="Gao L."/>
            <person name="Sun D."/>
            <person name="Zhang P."/>
            <person name="Guo F."/>
            <person name="Wang W."/>
            <person name="Li Y."/>
            <person name="Wang J."/>
            <person name="Varshney R.K."/>
            <person name="Wang J."/>
            <person name="Ling H.Q."/>
            <person name="Wan P."/>
        </authorList>
    </citation>
    <scope>NUCLEOTIDE SEQUENCE</scope>
    <source>
        <strain evidence="6">cv. Jingnong 6</strain>
    </source>
</reference>
<reference evidence="4 7" key="3">
    <citation type="submission" date="2020-05" db="EMBL/GenBank/DDBJ databases">
        <title>Vigna angularis (adzuki bean) Var. LongXiaoDou No. 4 denovo assembly.</title>
        <authorList>
            <person name="Xiang H."/>
        </authorList>
    </citation>
    <scope>NUCLEOTIDE SEQUENCE [LARGE SCALE GENOMIC DNA]</scope>
    <source>
        <tissue evidence="4">Leaf</tissue>
    </source>
</reference>
<feature type="chain" id="PRO_5035993225" evidence="3">
    <location>
        <begin position="25"/>
        <end position="207"/>
    </location>
</feature>
<dbReference type="OrthoDB" id="1745944at2759"/>
<accession>A0A0L9U5V9</accession>
<dbReference type="Proteomes" id="UP000743370">
    <property type="component" value="Unassembled WGS sequence"/>
</dbReference>
<evidence type="ECO:0000313" key="4">
    <source>
        <dbReference type="EMBL" id="KAG2405039.1"/>
    </source>
</evidence>
<comment type="similarity">
    <text evidence="1">Belongs to the protease inhibitor I3 (leguminous Kunitz-type inhibitor) family.</text>
</comment>
<evidence type="ECO:0000313" key="5">
    <source>
        <dbReference type="EMBL" id="KOM38156.1"/>
    </source>
</evidence>
<evidence type="ECO:0000256" key="3">
    <source>
        <dbReference type="SAM" id="SignalP"/>
    </source>
</evidence>
<organism evidence="5 6">
    <name type="scientific">Phaseolus angularis</name>
    <name type="common">Azuki bean</name>
    <name type="synonym">Vigna angularis</name>
    <dbReference type="NCBI Taxonomy" id="3914"/>
    <lineage>
        <taxon>Eukaryota</taxon>
        <taxon>Viridiplantae</taxon>
        <taxon>Streptophyta</taxon>
        <taxon>Embryophyta</taxon>
        <taxon>Tracheophyta</taxon>
        <taxon>Spermatophyta</taxon>
        <taxon>Magnoliopsida</taxon>
        <taxon>eudicotyledons</taxon>
        <taxon>Gunneridae</taxon>
        <taxon>Pentapetalae</taxon>
        <taxon>rosids</taxon>
        <taxon>fabids</taxon>
        <taxon>Fabales</taxon>
        <taxon>Fabaceae</taxon>
        <taxon>Papilionoideae</taxon>
        <taxon>50 kb inversion clade</taxon>
        <taxon>NPAAA clade</taxon>
        <taxon>indigoferoid/millettioid clade</taxon>
        <taxon>Phaseoleae</taxon>
        <taxon>Vigna</taxon>
    </lineage>
</organism>
<evidence type="ECO:0000256" key="1">
    <source>
        <dbReference type="ARBA" id="ARBA00005440"/>
    </source>
</evidence>
<reference evidence="5" key="2">
    <citation type="submission" date="2015-02" db="EMBL/GenBank/DDBJ databases">
        <authorList>
            <person name="Chooi Y.-H."/>
        </authorList>
    </citation>
    <scope>NUCLEOTIDE SEQUENCE</scope>
    <source>
        <tissue evidence="5">Seedling</tissue>
    </source>
</reference>